<proteinExistence type="predicted"/>
<organism evidence="2">
    <name type="scientific">marine sediment metagenome</name>
    <dbReference type="NCBI Taxonomy" id="412755"/>
    <lineage>
        <taxon>unclassified sequences</taxon>
        <taxon>metagenomes</taxon>
        <taxon>ecological metagenomes</taxon>
    </lineage>
</organism>
<reference evidence="2" key="1">
    <citation type="journal article" date="2014" name="Front. Microbiol.">
        <title>High frequency of phylogenetically diverse reductive dehalogenase-homologous genes in deep subseafloor sedimentary metagenomes.</title>
        <authorList>
            <person name="Kawai M."/>
            <person name="Futagami T."/>
            <person name="Toyoda A."/>
            <person name="Takaki Y."/>
            <person name="Nishi S."/>
            <person name="Hori S."/>
            <person name="Arai W."/>
            <person name="Tsubouchi T."/>
            <person name="Morono Y."/>
            <person name="Uchiyama I."/>
            <person name="Ito T."/>
            <person name="Fujiyama A."/>
            <person name="Inagaki F."/>
            <person name="Takami H."/>
        </authorList>
    </citation>
    <scope>NUCLEOTIDE SEQUENCE</scope>
    <source>
        <strain evidence="2">Expedition CK06-06</strain>
    </source>
</reference>
<accession>X1FYM7</accession>
<name>X1FYM7_9ZZZZ</name>
<feature type="non-terminal residue" evidence="2">
    <location>
        <position position="118"/>
    </location>
</feature>
<keyword evidence="1" id="KW-1133">Transmembrane helix</keyword>
<protein>
    <submittedName>
        <fullName evidence="2">Uncharacterized protein</fullName>
    </submittedName>
</protein>
<dbReference type="EMBL" id="BARU01024508">
    <property type="protein sequence ID" value="GAH50092.1"/>
    <property type="molecule type" value="Genomic_DNA"/>
</dbReference>
<dbReference type="AlphaFoldDB" id="X1FYM7"/>
<comment type="caution">
    <text evidence="2">The sequence shown here is derived from an EMBL/GenBank/DDBJ whole genome shotgun (WGS) entry which is preliminary data.</text>
</comment>
<evidence type="ECO:0000256" key="1">
    <source>
        <dbReference type="SAM" id="Phobius"/>
    </source>
</evidence>
<feature type="transmembrane region" description="Helical" evidence="1">
    <location>
        <begin position="48"/>
        <end position="67"/>
    </location>
</feature>
<feature type="transmembrane region" description="Helical" evidence="1">
    <location>
        <begin position="12"/>
        <end position="36"/>
    </location>
</feature>
<keyword evidence="1" id="KW-0812">Transmembrane</keyword>
<sequence length="118" mass="12769">MAENENPLFLKVVILIYAIVALVYGLCFLFVPDFLVNASGGEPVFHGWLRWAGGICVALGIGSLMVMRKPKNQGIFVTTIALGTLLAGLALVFAWINLEEGANVWFTAFPAILMLVIS</sequence>
<evidence type="ECO:0000313" key="2">
    <source>
        <dbReference type="EMBL" id="GAH50092.1"/>
    </source>
</evidence>
<keyword evidence="1" id="KW-0472">Membrane</keyword>
<feature type="transmembrane region" description="Helical" evidence="1">
    <location>
        <begin position="74"/>
        <end position="96"/>
    </location>
</feature>
<gene>
    <name evidence="2" type="ORF">S03H2_39614</name>
</gene>